<dbReference type="EMBL" id="IACM01157716">
    <property type="protein sequence ID" value="LAB41960.1"/>
    <property type="molecule type" value="Transcribed_RNA"/>
</dbReference>
<protein>
    <submittedName>
        <fullName evidence="1">Uncharacterized protein</fullName>
    </submittedName>
</protein>
<reference evidence="1" key="1">
    <citation type="submission" date="2017-07" db="EMBL/GenBank/DDBJ databases">
        <authorList>
            <person name="Mikheyev A."/>
            <person name="Grau M."/>
        </authorList>
    </citation>
    <scope>NUCLEOTIDE SEQUENCE</scope>
    <source>
        <tissue evidence="1">Venom_gland</tissue>
    </source>
</reference>
<name>A0A2D4N8F1_9SAUR</name>
<accession>A0A2D4N8F1</accession>
<organism evidence="1">
    <name type="scientific">Micrurus spixii</name>
    <name type="common">Amazon coral snake</name>
    <dbReference type="NCBI Taxonomy" id="129469"/>
    <lineage>
        <taxon>Eukaryota</taxon>
        <taxon>Metazoa</taxon>
        <taxon>Chordata</taxon>
        <taxon>Craniata</taxon>
        <taxon>Vertebrata</taxon>
        <taxon>Euteleostomi</taxon>
        <taxon>Lepidosauria</taxon>
        <taxon>Squamata</taxon>
        <taxon>Bifurcata</taxon>
        <taxon>Unidentata</taxon>
        <taxon>Episquamata</taxon>
        <taxon>Toxicofera</taxon>
        <taxon>Serpentes</taxon>
        <taxon>Colubroidea</taxon>
        <taxon>Elapidae</taxon>
        <taxon>Elapinae</taxon>
        <taxon>Micrurus</taxon>
    </lineage>
</organism>
<reference evidence="1" key="2">
    <citation type="submission" date="2017-11" db="EMBL/GenBank/DDBJ databases">
        <title>Coralsnake Venomics: Analyses of Venom Gland Transcriptomes and Proteomes of Six Brazilian Taxa.</title>
        <authorList>
            <person name="Aird S.D."/>
            <person name="Jorge da Silva N."/>
            <person name="Qiu L."/>
            <person name="Villar-Briones A."/>
            <person name="Aparecida-Saddi V."/>
            <person name="Campos-Telles M.P."/>
            <person name="Grau M."/>
            <person name="Mikheyev A.S."/>
        </authorList>
    </citation>
    <scope>NUCLEOTIDE SEQUENCE</scope>
    <source>
        <tissue evidence="1">Venom_gland</tissue>
    </source>
</reference>
<evidence type="ECO:0000313" key="1">
    <source>
        <dbReference type="EMBL" id="LAB41960.1"/>
    </source>
</evidence>
<proteinExistence type="predicted"/>
<dbReference type="AlphaFoldDB" id="A0A2D4N8F1"/>
<sequence>MYFNNGCSVLGSRDQHLRPAQLASNNQSQWEKMDLLNSYTIPLTAVVHLTTGKKDCKILSHLTCLAMEIPIPIVVKLKITYISPVPLNTKSFNLFLSLVYQLYVGNYPTIVLIMSG</sequence>